<dbReference type="AlphaFoldDB" id="A0A498IKE8"/>
<evidence type="ECO:0000256" key="1">
    <source>
        <dbReference type="SAM" id="Phobius"/>
    </source>
</evidence>
<keyword evidence="1" id="KW-0812">Transmembrane</keyword>
<reference evidence="2 3" key="1">
    <citation type="submission" date="2018-10" db="EMBL/GenBank/DDBJ databases">
        <title>A high-quality apple genome assembly.</title>
        <authorList>
            <person name="Hu J."/>
        </authorList>
    </citation>
    <scope>NUCLEOTIDE SEQUENCE [LARGE SCALE GENOMIC DNA]</scope>
    <source>
        <strain evidence="3">cv. HFTH1</strain>
        <tissue evidence="2">Young leaf</tissue>
    </source>
</reference>
<dbReference type="PANTHER" id="PTHR46666">
    <property type="entry name" value="60S RIBOSOMAL L18A-LIKE PROTEIN"/>
    <property type="match status" value="1"/>
</dbReference>
<sequence length="177" mass="19500">MHESSTDLVEGASMKNNTGITSLKQQYGGDHGSKGMVQLEVDGGELDLLDGMYDKPLSCFGCGIGWFSTKDYRIDACDRFLLGFAFPPLWYYATVLYFGNHLKDPRERPGLAASAIAVRNYADFFLQFFCLLMFGVDILFPLVLKTCTGAGFNLLGHRRGCSTRCFLLAVAAGVMSF</sequence>
<protein>
    <submittedName>
        <fullName evidence="2">Uncharacterized protein</fullName>
    </submittedName>
</protein>
<organism evidence="2 3">
    <name type="scientific">Malus domestica</name>
    <name type="common">Apple</name>
    <name type="synonym">Pyrus malus</name>
    <dbReference type="NCBI Taxonomy" id="3750"/>
    <lineage>
        <taxon>Eukaryota</taxon>
        <taxon>Viridiplantae</taxon>
        <taxon>Streptophyta</taxon>
        <taxon>Embryophyta</taxon>
        <taxon>Tracheophyta</taxon>
        <taxon>Spermatophyta</taxon>
        <taxon>Magnoliopsida</taxon>
        <taxon>eudicotyledons</taxon>
        <taxon>Gunneridae</taxon>
        <taxon>Pentapetalae</taxon>
        <taxon>rosids</taxon>
        <taxon>fabids</taxon>
        <taxon>Rosales</taxon>
        <taxon>Rosaceae</taxon>
        <taxon>Amygdaloideae</taxon>
        <taxon>Maleae</taxon>
        <taxon>Malus</taxon>
    </lineage>
</organism>
<proteinExistence type="predicted"/>
<keyword evidence="1" id="KW-0472">Membrane</keyword>
<feature type="transmembrane region" description="Helical" evidence="1">
    <location>
        <begin position="124"/>
        <end position="144"/>
    </location>
</feature>
<dbReference type="EMBL" id="RDQH01000338">
    <property type="protein sequence ID" value="RXH82462.1"/>
    <property type="molecule type" value="Genomic_DNA"/>
</dbReference>
<name>A0A498IKE8_MALDO</name>
<feature type="transmembrane region" description="Helical" evidence="1">
    <location>
        <begin position="80"/>
        <end position="99"/>
    </location>
</feature>
<accession>A0A498IKE8</accession>
<evidence type="ECO:0000313" key="2">
    <source>
        <dbReference type="EMBL" id="RXH82462.1"/>
    </source>
</evidence>
<keyword evidence="3" id="KW-1185">Reference proteome</keyword>
<comment type="caution">
    <text evidence="2">The sequence shown here is derived from an EMBL/GenBank/DDBJ whole genome shotgun (WGS) entry which is preliminary data.</text>
</comment>
<keyword evidence="1" id="KW-1133">Transmembrane helix</keyword>
<dbReference type="PANTHER" id="PTHR46666:SF2">
    <property type="entry name" value="60S RIBOSOMAL L18A-LIKE PROTEIN"/>
    <property type="match status" value="1"/>
</dbReference>
<dbReference type="Proteomes" id="UP000290289">
    <property type="component" value="Chromosome 12"/>
</dbReference>
<gene>
    <name evidence="2" type="ORF">DVH24_036803</name>
</gene>
<evidence type="ECO:0000313" key="3">
    <source>
        <dbReference type="Proteomes" id="UP000290289"/>
    </source>
</evidence>